<comment type="subunit">
    <text evidence="1">Homodimer or homotrimer. Seems to be a monomer when not phosphorylated.</text>
</comment>
<proteinExistence type="predicted"/>
<evidence type="ECO:0000256" key="2">
    <source>
        <dbReference type="ARBA" id="ARBA00022448"/>
    </source>
</evidence>
<dbReference type="PANTHER" id="PTHR47738">
    <property type="entry name" value="PTS SYSTEM FRUCTOSE-LIKE EIIA COMPONENT-RELATED"/>
    <property type="match status" value="1"/>
</dbReference>
<dbReference type="Pfam" id="PF00359">
    <property type="entry name" value="PTS_EIIA_2"/>
    <property type="match status" value="1"/>
</dbReference>
<dbReference type="GO" id="GO:0009401">
    <property type="term" value="P:phosphoenolpyruvate-dependent sugar phosphotransferase system"/>
    <property type="evidence" value="ECO:0007669"/>
    <property type="project" value="UniProtKB-KW"/>
</dbReference>
<dbReference type="GO" id="GO:0016020">
    <property type="term" value="C:membrane"/>
    <property type="evidence" value="ECO:0007669"/>
    <property type="project" value="InterPro"/>
</dbReference>
<evidence type="ECO:0000256" key="6">
    <source>
        <dbReference type="ARBA" id="ARBA00022683"/>
    </source>
</evidence>
<dbReference type="CDD" id="cd00211">
    <property type="entry name" value="PTS_IIA_fru"/>
    <property type="match status" value="1"/>
</dbReference>
<evidence type="ECO:0000256" key="4">
    <source>
        <dbReference type="ARBA" id="ARBA00022597"/>
    </source>
</evidence>
<evidence type="ECO:0000256" key="3">
    <source>
        <dbReference type="ARBA" id="ARBA00022553"/>
    </source>
</evidence>
<name>A0AAI8DHC1_MAMSC</name>
<accession>A0AAI8DHC1</accession>
<dbReference type="RefSeq" id="WP_048541537.1">
    <property type="nucleotide sequence ID" value="NZ_CAJVGN010000001.1"/>
</dbReference>
<dbReference type="InterPro" id="IPR016152">
    <property type="entry name" value="PTrfase/Anion_transptr"/>
</dbReference>
<organism evidence="8 9">
    <name type="scientific">Mammaliicoccus sciuri</name>
    <name type="common">Staphylococcus sciuri</name>
    <dbReference type="NCBI Taxonomy" id="1296"/>
    <lineage>
        <taxon>Bacteria</taxon>
        <taxon>Bacillati</taxon>
        <taxon>Bacillota</taxon>
        <taxon>Bacilli</taxon>
        <taxon>Bacillales</taxon>
        <taxon>Staphylococcaceae</taxon>
        <taxon>Mammaliicoccus</taxon>
    </lineage>
</organism>
<keyword evidence="2" id="KW-0813">Transport</keyword>
<evidence type="ECO:0000256" key="1">
    <source>
        <dbReference type="ARBA" id="ARBA00011798"/>
    </source>
</evidence>
<dbReference type="GeneID" id="48593894"/>
<dbReference type="EMBL" id="CP022046">
    <property type="protein sequence ID" value="ASE35114.1"/>
    <property type="molecule type" value="Genomic_DNA"/>
</dbReference>
<evidence type="ECO:0000313" key="9">
    <source>
        <dbReference type="Proteomes" id="UP000197058"/>
    </source>
</evidence>
<gene>
    <name evidence="8" type="ORF">CEP64_11040</name>
</gene>
<keyword evidence="6" id="KW-0598">Phosphotransferase system</keyword>
<keyword evidence="3" id="KW-0597">Phosphoprotein</keyword>
<dbReference type="InterPro" id="IPR002178">
    <property type="entry name" value="PTS_EIIA_type-2_dom"/>
</dbReference>
<evidence type="ECO:0000259" key="7">
    <source>
        <dbReference type="PROSITE" id="PS51094"/>
    </source>
</evidence>
<dbReference type="PROSITE" id="PS00372">
    <property type="entry name" value="PTS_EIIA_TYPE_2_HIS"/>
    <property type="match status" value="1"/>
</dbReference>
<dbReference type="InterPro" id="IPR004715">
    <property type="entry name" value="PTS_IIA_fruc"/>
</dbReference>
<dbReference type="KEGG" id="sscu:CEP64_11040"/>
<evidence type="ECO:0000256" key="5">
    <source>
        <dbReference type="ARBA" id="ARBA00022679"/>
    </source>
</evidence>
<sequence length="150" mass="16589">MNLIDVLDENTILTELETNNREETLETLVHLFDKEQYIDNSEAFLEAVYKRESEGVTGIGNFVAIPHGKSSSVNKVGIAIGVLKDEVEWPSLDDTGAKVVILLAVGEDNDNSKEHLKLLSLIARKLSNDEVIEQLLNSKNKTEVVAILSN</sequence>
<dbReference type="Gene3D" id="3.40.930.10">
    <property type="entry name" value="Mannitol-specific EII, Chain A"/>
    <property type="match status" value="1"/>
</dbReference>
<keyword evidence="5" id="KW-0808">Transferase</keyword>
<protein>
    <submittedName>
        <fullName evidence="8">PTS fructose transporter subunit IIA</fullName>
    </submittedName>
</protein>
<dbReference type="PROSITE" id="PS51094">
    <property type="entry name" value="PTS_EIIA_TYPE_2"/>
    <property type="match status" value="1"/>
</dbReference>
<dbReference type="AlphaFoldDB" id="A0AAI8DHC1"/>
<evidence type="ECO:0000313" key="8">
    <source>
        <dbReference type="EMBL" id="ASE35114.1"/>
    </source>
</evidence>
<dbReference type="Proteomes" id="UP000197058">
    <property type="component" value="Chromosome"/>
</dbReference>
<keyword evidence="4" id="KW-0762">Sugar transport</keyword>
<dbReference type="InterPro" id="IPR051541">
    <property type="entry name" value="PTS_SugarTrans_NitroReg"/>
</dbReference>
<dbReference type="SUPFAM" id="SSF55804">
    <property type="entry name" value="Phoshotransferase/anion transport protein"/>
    <property type="match status" value="1"/>
</dbReference>
<dbReference type="PANTHER" id="PTHR47738:SF2">
    <property type="entry name" value="PTS SYSTEM FRUCTOSE-LIKE EIIA COMPONENT"/>
    <property type="match status" value="1"/>
</dbReference>
<feature type="domain" description="PTS EIIA type-2" evidence="7">
    <location>
        <begin position="5"/>
        <end position="150"/>
    </location>
</feature>
<reference evidence="9" key="1">
    <citation type="submission" date="2017-06" db="EMBL/GenBank/DDBJ databases">
        <title>FDA dAtabase for Regulatory Grade micrObial Sequences (FDA-ARGOS): Supporting development and validation of Infectious Disease Dx tests.</title>
        <authorList>
            <person name="Goldberg B."/>
            <person name="Campos J."/>
            <person name="Tallon L."/>
            <person name="Sadzewicz L."/>
            <person name="Sengamalay N."/>
            <person name="Ott S."/>
            <person name="Godinez A."/>
            <person name="Nagaraj S."/>
            <person name="Vavikolanu K."/>
            <person name="Nadendla S."/>
            <person name="George J."/>
            <person name="Geyer C."/>
            <person name="Sichtig H."/>
        </authorList>
    </citation>
    <scope>NUCLEOTIDE SEQUENCE [LARGE SCALE GENOMIC DNA]</scope>
    <source>
        <strain evidence="9">FDAARGOS_285</strain>
    </source>
</reference>
<dbReference type="NCBIfam" id="TIGR00848">
    <property type="entry name" value="fruA"/>
    <property type="match status" value="1"/>
</dbReference>
<dbReference type="GO" id="GO:0008982">
    <property type="term" value="F:protein-N(PI)-phosphohistidine-sugar phosphotransferase activity"/>
    <property type="evidence" value="ECO:0007669"/>
    <property type="project" value="InterPro"/>
</dbReference>